<dbReference type="NCBIfam" id="TIGR00206">
    <property type="entry name" value="fliF"/>
    <property type="match status" value="1"/>
</dbReference>
<comment type="function">
    <text evidence="9">The M ring may be actively involved in energy transduction.</text>
</comment>
<feature type="domain" description="Flagellar M-ring N-terminal" evidence="12">
    <location>
        <begin position="56"/>
        <end position="229"/>
    </location>
</feature>
<dbReference type="InterPro" id="IPR013556">
    <property type="entry name" value="Flag_M-ring_C"/>
</dbReference>
<dbReference type="RefSeq" id="WP_083458938.1">
    <property type="nucleotide sequence ID" value="NZ_LAQT01000008.1"/>
</dbReference>
<dbReference type="Pfam" id="PF08345">
    <property type="entry name" value="YscJ_FliF_C"/>
    <property type="match status" value="1"/>
</dbReference>
<dbReference type="Pfam" id="PF01514">
    <property type="entry name" value="YscJ_FliF"/>
    <property type="match status" value="1"/>
</dbReference>
<feature type="region of interest" description="Disordered" evidence="10">
    <location>
        <begin position="289"/>
        <end position="333"/>
    </location>
</feature>
<dbReference type="GO" id="GO:0005886">
    <property type="term" value="C:plasma membrane"/>
    <property type="evidence" value="ECO:0007669"/>
    <property type="project" value="UniProtKB-SubCell"/>
</dbReference>
<dbReference type="OrthoDB" id="8554211at2"/>
<dbReference type="EMBL" id="LAQT01000008">
    <property type="protein sequence ID" value="KPC53114.1"/>
    <property type="molecule type" value="Genomic_DNA"/>
</dbReference>
<evidence type="ECO:0000256" key="6">
    <source>
        <dbReference type="ARBA" id="ARBA00022989"/>
    </source>
</evidence>
<dbReference type="Gene3D" id="3.30.300.30">
    <property type="match status" value="1"/>
</dbReference>
<name>A0A0N0GNS3_9NEIS</name>
<evidence type="ECO:0000259" key="12">
    <source>
        <dbReference type="Pfam" id="PF01514"/>
    </source>
</evidence>
<dbReference type="InterPro" id="IPR006182">
    <property type="entry name" value="FliF_N_dom"/>
</dbReference>
<dbReference type="PRINTS" id="PR01009">
    <property type="entry name" value="FLGMRINGFLIF"/>
</dbReference>
<dbReference type="InterPro" id="IPR045851">
    <property type="entry name" value="AMP-bd_C_sf"/>
</dbReference>
<proteinExistence type="inferred from homology"/>
<dbReference type="PANTHER" id="PTHR30046:SF0">
    <property type="entry name" value="FLAGELLAR M-RING PROTEIN"/>
    <property type="match status" value="1"/>
</dbReference>
<dbReference type="GO" id="GO:0009431">
    <property type="term" value="C:bacterial-type flagellum basal body, MS ring"/>
    <property type="evidence" value="ECO:0007669"/>
    <property type="project" value="InterPro"/>
</dbReference>
<feature type="transmembrane region" description="Helical" evidence="11">
    <location>
        <begin position="35"/>
        <end position="54"/>
    </location>
</feature>
<evidence type="ECO:0000256" key="1">
    <source>
        <dbReference type="ARBA" id="ARBA00004117"/>
    </source>
</evidence>
<keyword evidence="14" id="KW-0966">Cell projection</keyword>
<keyword evidence="5 11" id="KW-0812">Transmembrane</keyword>
<reference evidence="14 15" key="1">
    <citation type="submission" date="2015-07" db="EMBL/GenBank/DDBJ databases">
        <title>Draft genome sequence of the Amantichitinum ursilacus IGB-41, a new chitin-degrading bacterium.</title>
        <authorList>
            <person name="Kirstahler P."/>
            <person name="Guenther M."/>
            <person name="Grumaz C."/>
            <person name="Rupp S."/>
            <person name="Zibek S."/>
            <person name="Sohn K."/>
        </authorList>
    </citation>
    <scope>NUCLEOTIDE SEQUENCE [LARGE SCALE GENOMIC DNA]</scope>
    <source>
        <strain evidence="14 15">IGB-41</strain>
    </source>
</reference>
<evidence type="ECO:0000256" key="9">
    <source>
        <dbReference type="PIRNR" id="PIRNR004862"/>
    </source>
</evidence>
<feature type="compositionally biased region" description="Polar residues" evidence="10">
    <location>
        <begin position="289"/>
        <end position="311"/>
    </location>
</feature>
<evidence type="ECO:0000256" key="8">
    <source>
        <dbReference type="ARBA" id="ARBA00023143"/>
    </source>
</evidence>
<comment type="subcellular location">
    <subcellularLocation>
        <location evidence="1 9">Bacterial flagellum basal body</location>
    </subcellularLocation>
    <subcellularLocation>
        <location evidence="2">Cell membrane</location>
        <topology evidence="2">Multi-pass membrane protein</topology>
    </subcellularLocation>
</comment>
<evidence type="ECO:0000256" key="4">
    <source>
        <dbReference type="ARBA" id="ARBA00022475"/>
    </source>
</evidence>
<feature type="domain" description="Flagellar M-ring C-terminal" evidence="13">
    <location>
        <begin position="262"/>
        <end position="441"/>
    </location>
</feature>
<dbReference type="PANTHER" id="PTHR30046">
    <property type="entry name" value="FLAGELLAR M-RING PROTEIN"/>
    <property type="match status" value="1"/>
</dbReference>
<keyword evidence="8 9" id="KW-0975">Bacterial flagellum</keyword>
<sequence length="578" mass="61936">MAEAGVAADGTLEPAAGGLAGVRRRFSEMSGTRKAMLMVGLAALIAVAVGLTLWSRTPDYRILYTNIPDKDAGTILQALQTQNVPYKIDQGGTISVPADRVYDVRFTLASQGLPKAGDVGFELMDNQKFGISQFNEQVNYQRAVEGELGRSIETIQAVDKARIHLAMPRQTVFLRDQQKPTASVVLTLRPGRTLDSNQVAGIVHLVASAIPDLTDSNVSIVDQEGNLLSNNNPLNHANLDARQLVYVQEIEKNYVDRVQAILAPIVGKENVHAEVTAQVDFAEIEQTSETFKPNQASGTASLRSQQTLQNDGKTDAATAAGVPGALSNQPPGAAAAPITVANASDASSAAAAQGSSTIHHESTINYEVDKTVQHVKQPTGAVKRLSAAVVINYKPGKDATGKATFVPFTPAEMAQINNLVQESIGYNKDRGDSVNVVNTTFAGAVAGEEEQPMQTQVLTYIKGNLTDIVKLALVALAVIYLLLFVVRPLMRDLSKAREEPRTLELDLGDSAGLTEDMGDSEERVAEEQEENQRTAAFSDLLAQAKELARNDPRMVATILREWMSNEDDAAGGNPNKVG</sequence>
<dbReference type="GO" id="GO:0071973">
    <property type="term" value="P:bacterial-type flagellum-dependent cell motility"/>
    <property type="evidence" value="ECO:0007669"/>
    <property type="project" value="InterPro"/>
</dbReference>
<comment type="caution">
    <text evidence="14">The sequence shown here is derived from an EMBL/GenBank/DDBJ whole genome shotgun (WGS) entry which is preliminary data.</text>
</comment>
<gene>
    <name evidence="14" type="primary">fliF</name>
    <name evidence="14" type="ORF">WG78_11505</name>
</gene>
<dbReference type="PIRSF" id="PIRSF004862">
    <property type="entry name" value="FliF"/>
    <property type="match status" value="1"/>
</dbReference>
<evidence type="ECO:0000256" key="11">
    <source>
        <dbReference type="SAM" id="Phobius"/>
    </source>
</evidence>
<evidence type="ECO:0000313" key="14">
    <source>
        <dbReference type="EMBL" id="KPC53114.1"/>
    </source>
</evidence>
<dbReference type="PATRIC" id="fig|857265.3.peg.2363"/>
<evidence type="ECO:0000256" key="3">
    <source>
        <dbReference type="ARBA" id="ARBA00007971"/>
    </source>
</evidence>
<keyword evidence="6 11" id="KW-1133">Transmembrane helix</keyword>
<evidence type="ECO:0000256" key="5">
    <source>
        <dbReference type="ARBA" id="ARBA00022692"/>
    </source>
</evidence>
<protein>
    <recommendedName>
        <fullName evidence="9">Flagellar M-ring protein</fullName>
    </recommendedName>
</protein>
<organism evidence="14 15">
    <name type="scientific">Amantichitinum ursilacus</name>
    <dbReference type="NCBI Taxonomy" id="857265"/>
    <lineage>
        <taxon>Bacteria</taxon>
        <taxon>Pseudomonadati</taxon>
        <taxon>Pseudomonadota</taxon>
        <taxon>Betaproteobacteria</taxon>
        <taxon>Neisseriales</taxon>
        <taxon>Chitinibacteraceae</taxon>
        <taxon>Amantichitinum</taxon>
    </lineage>
</organism>
<feature type="transmembrane region" description="Helical" evidence="11">
    <location>
        <begin position="468"/>
        <end position="486"/>
    </location>
</feature>
<dbReference type="AlphaFoldDB" id="A0A0N0GNS3"/>
<evidence type="ECO:0000259" key="13">
    <source>
        <dbReference type="Pfam" id="PF08345"/>
    </source>
</evidence>
<dbReference type="Proteomes" id="UP000037939">
    <property type="component" value="Unassembled WGS sequence"/>
</dbReference>
<evidence type="ECO:0000256" key="10">
    <source>
        <dbReference type="SAM" id="MobiDB-lite"/>
    </source>
</evidence>
<keyword evidence="4" id="KW-1003">Cell membrane</keyword>
<dbReference type="InterPro" id="IPR000067">
    <property type="entry name" value="FlgMring_FliF"/>
</dbReference>
<dbReference type="STRING" id="857265.WG78_11505"/>
<keyword evidence="7 11" id="KW-0472">Membrane</keyword>
<accession>A0A0N0GNS3</accession>
<feature type="compositionally biased region" description="Basic and acidic residues" evidence="10">
    <location>
        <begin position="520"/>
        <end position="532"/>
    </location>
</feature>
<evidence type="ECO:0000313" key="15">
    <source>
        <dbReference type="Proteomes" id="UP000037939"/>
    </source>
</evidence>
<dbReference type="GO" id="GO:0003774">
    <property type="term" value="F:cytoskeletal motor activity"/>
    <property type="evidence" value="ECO:0007669"/>
    <property type="project" value="InterPro"/>
</dbReference>
<evidence type="ECO:0000256" key="7">
    <source>
        <dbReference type="ARBA" id="ARBA00023136"/>
    </source>
</evidence>
<comment type="similarity">
    <text evidence="3 9">Belongs to the FliF family.</text>
</comment>
<evidence type="ECO:0000256" key="2">
    <source>
        <dbReference type="ARBA" id="ARBA00004651"/>
    </source>
</evidence>
<dbReference type="InterPro" id="IPR043427">
    <property type="entry name" value="YscJ/FliF"/>
</dbReference>
<keyword evidence="15" id="KW-1185">Reference proteome</keyword>
<feature type="region of interest" description="Disordered" evidence="10">
    <location>
        <begin position="497"/>
        <end position="533"/>
    </location>
</feature>
<keyword evidence="14" id="KW-0282">Flagellum</keyword>
<keyword evidence="14" id="KW-0969">Cilium</keyword>